<sequence>MESNEVLRARYSELAWAIANQQTLLNAMMARLQELQTRLDSIVYPVLSLPPEITSGIFLHCTPEGYRDVVDTSFAPLLPMHVCRAWRQVAISTPALWTTFHVTGASRSLPETAKVWFERARQLPLSVSLYQSVLPPGRVIDEFLATFRQHSESIHSLELDTSRDGFRRIDTHLLDFTRLRNLSLRLLLGEDEAFDHAIEINMFHSVPLLNEVFLSGIPPSLIPLPWQQLTKFTGHFLTLPACLYVLHRMPNVTECALAAYASHDIGAFEISRHPTIETFTLLRAAVNYYDPADSAQVLAFITLPALRTLRIENVIDFDEETFHSFLLRSSAPLKTLSMRSRRGISPVLPPQAVLMLTDLEISYPNNEFLATFFGSLAQFPSFLPQLQNLAFPTGYRDATVLGSIPEMVRLGGTAITARRNLQGCAQLQSFRVTSDSHDATDLVSLLSKGDLQLFRNLKASGMDIHIGSEWESLV</sequence>
<evidence type="ECO:0000313" key="1">
    <source>
        <dbReference type="EMBL" id="KAJ7780989.1"/>
    </source>
</evidence>
<organism evidence="1 2">
    <name type="scientific">Mycena metata</name>
    <dbReference type="NCBI Taxonomy" id="1033252"/>
    <lineage>
        <taxon>Eukaryota</taxon>
        <taxon>Fungi</taxon>
        <taxon>Dikarya</taxon>
        <taxon>Basidiomycota</taxon>
        <taxon>Agaricomycotina</taxon>
        <taxon>Agaricomycetes</taxon>
        <taxon>Agaricomycetidae</taxon>
        <taxon>Agaricales</taxon>
        <taxon>Marasmiineae</taxon>
        <taxon>Mycenaceae</taxon>
        <taxon>Mycena</taxon>
    </lineage>
</organism>
<dbReference type="EMBL" id="JARKIB010000004">
    <property type="protein sequence ID" value="KAJ7780989.1"/>
    <property type="molecule type" value="Genomic_DNA"/>
</dbReference>
<evidence type="ECO:0008006" key="3">
    <source>
        <dbReference type="Google" id="ProtNLM"/>
    </source>
</evidence>
<name>A0AAD7NZ21_9AGAR</name>
<proteinExistence type="predicted"/>
<reference evidence="1" key="1">
    <citation type="submission" date="2023-03" db="EMBL/GenBank/DDBJ databases">
        <title>Massive genome expansion in bonnet fungi (Mycena s.s.) driven by repeated elements and novel gene families across ecological guilds.</title>
        <authorList>
            <consortium name="Lawrence Berkeley National Laboratory"/>
            <person name="Harder C.B."/>
            <person name="Miyauchi S."/>
            <person name="Viragh M."/>
            <person name="Kuo A."/>
            <person name="Thoen E."/>
            <person name="Andreopoulos B."/>
            <person name="Lu D."/>
            <person name="Skrede I."/>
            <person name="Drula E."/>
            <person name="Henrissat B."/>
            <person name="Morin E."/>
            <person name="Kohler A."/>
            <person name="Barry K."/>
            <person name="LaButti K."/>
            <person name="Morin E."/>
            <person name="Salamov A."/>
            <person name="Lipzen A."/>
            <person name="Mereny Z."/>
            <person name="Hegedus B."/>
            <person name="Baldrian P."/>
            <person name="Stursova M."/>
            <person name="Weitz H."/>
            <person name="Taylor A."/>
            <person name="Grigoriev I.V."/>
            <person name="Nagy L.G."/>
            <person name="Martin F."/>
            <person name="Kauserud H."/>
        </authorList>
    </citation>
    <scope>NUCLEOTIDE SEQUENCE</scope>
    <source>
        <strain evidence="1">CBHHK182m</strain>
    </source>
</reference>
<evidence type="ECO:0000313" key="2">
    <source>
        <dbReference type="Proteomes" id="UP001215598"/>
    </source>
</evidence>
<dbReference type="AlphaFoldDB" id="A0AAD7NZ21"/>
<comment type="caution">
    <text evidence="1">The sequence shown here is derived from an EMBL/GenBank/DDBJ whole genome shotgun (WGS) entry which is preliminary data.</text>
</comment>
<dbReference type="Gene3D" id="1.20.1280.50">
    <property type="match status" value="1"/>
</dbReference>
<accession>A0AAD7NZ21</accession>
<keyword evidence="2" id="KW-1185">Reference proteome</keyword>
<dbReference type="Proteomes" id="UP001215598">
    <property type="component" value="Unassembled WGS sequence"/>
</dbReference>
<gene>
    <name evidence="1" type="ORF">B0H16DRAFT_603789</name>
</gene>
<protein>
    <recommendedName>
        <fullName evidence="3">F-box domain-containing protein</fullName>
    </recommendedName>
</protein>